<dbReference type="SUPFAM" id="SSF54637">
    <property type="entry name" value="Thioesterase/thiol ester dehydrase-isomerase"/>
    <property type="match status" value="1"/>
</dbReference>
<dbReference type="PANTHER" id="PTHR31793:SF24">
    <property type="entry name" value="LONG-CHAIN ACYL-COA THIOESTERASE FADM"/>
    <property type="match status" value="1"/>
</dbReference>
<dbReference type="InterPro" id="IPR050563">
    <property type="entry name" value="4-hydroxybenzoyl-CoA_TE"/>
</dbReference>
<dbReference type="PANTHER" id="PTHR31793">
    <property type="entry name" value="4-HYDROXYBENZOYL-COA THIOESTERASE FAMILY MEMBER"/>
    <property type="match status" value="1"/>
</dbReference>
<dbReference type="Proteomes" id="UP001156682">
    <property type="component" value="Unassembled WGS sequence"/>
</dbReference>
<dbReference type="InterPro" id="IPR029069">
    <property type="entry name" value="HotDog_dom_sf"/>
</dbReference>
<evidence type="ECO:0000256" key="2">
    <source>
        <dbReference type="ARBA" id="ARBA00022801"/>
    </source>
</evidence>
<dbReference type="Gene3D" id="3.10.129.10">
    <property type="entry name" value="Hotdog Thioesterase"/>
    <property type="match status" value="1"/>
</dbReference>
<proteinExistence type="inferred from homology"/>
<accession>A0ABQ5ZVV7</accession>
<dbReference type="InterPro" id="IPR006684">
    <property type="entry name" value="YbgC/YbaW"/>
</dbReference>
<protein>
    <submittedName>
        <fullName evidence="3">Thioesterase</fullName>
    </submittedName>
</protein>
<dbReference type="NCBIfam" id="TIGR00051">
    <property type="entry name" value="YbgC/FadM family acyl-CoA thioesterase"/>
    <property type="match status" value="1"/>
</dbReference>
<name>A0ABQ5ZVV7_9GAMM</name>
<dbReference type="CDD" id="cd00586">
    <property type="entry name" value="4HBT"/>
    <property type="match status" value="1"/>
</dbReference>
<keyword evidence="2" id="KW-0378">Hydrolase</keyword>
<dbReference type="Pfam" id="PF13279">
    <property type="entry name" value="4HBT_2"/>
    <property type="match status" value="1"/>
</dbReference>
<sequence length="137" mass="15676">MQTRTPIKVRGYHLDLYSHVNNARYLEFLEEGRWNFLEQQPGIEELMKSGLGMAVVNININFRRGAFMNEELEVLTELTKVGNKSALIQQKIQLKGTDTLIADADVTFVVTDQKAQKAVPFEGELLKLLQAWQKKPE</sequence>
<organism evidence="3 4">
    <name type="scientific">Marinospirillum insulare</name>
    <dbReference type="NCBI Taxonomy" id="217169"/>
    <lineage>
        <taxon>Bacteria</taxon>
        <taxon>Pseudomonadati</taxon>
        <taxon>Pseudomonadota</taxon>
        <taxon>Gammaproteobacteria</taxon>
        <taxon>Oceanospirillales</taxon>
        <taxon>Oceanospirillaceae</taxon>
        <taxon>Marinospirillum</taxon>
    </lineage>
</organism>
<evidence type="ECO:0000313" key="4">
    <source>
        <dbReference type="Proteomes" id="UP001156682"/>
    </source>
</evidence>
<dbReference type="RefSeq" id="WP_027850402.1">
    <property type="nucleotide sequence ID" value="NZ_BSOR01000029.1"/>
</dbReference>
<evidence type="ECO:0000256" key="1">
    <source>
        <dbReference type="ARBA" id="ARBA00005953"/>
    </source>
</evidence>
<keyword evidence="4" id="KW-1185">Reference proteome</keyword>
<gene>
    <name evidence="3" type="ORF">GCM10007878_17370</name>
</gene>
<dbReference type="EMBL" id="BSOR01000029">
    <property type="protein sequence ID" value="GLR64299.1"/>
    <property type="molecule type" value="Genomic_DNA"/>
</dbReference>
<evidence type="ECO:0000313" key="3">
    <source>
        <dbReference type="EMBL" id="GLR64299.1"/>
    </source>
</evidence>
<comment type="similarity">
    <text evidence="1">Belongs to the 4-hydroxybenzoyl-CoA thioesterase family.</text>
</comment>
<reference evidence="4" key="1">
    <citation type="journal article" date="2019" name="Int. J. Syst. Evol. Microbiol.">
        <title>The Global Catalogue of Microorganisms (GCM) 10K type strain sequencing project: providing services to taxonomists for standard genome sequencing and annotation.</title>
        <authorList>
            <consortium name="The Broad Institute Genomics Platform"/>
            <consortium name="The Broad Institute Genome Sequencing Center for Infectious Disease"/>
            <person name="Wu L."/>
            <person name="Ma J."/>
        </authorList>
    </citation>
    <scope>NUCLEOTIDE SEQUENCE [LARGE SCALE GENOMIC DNA]</scope>
    <source>
        <strain evidence="4">NBRC 100033</strain>
    </source>
</reference>
<comment type="caution">
    <text evidence="3">The sequence shown here is derived from an EMBL/GenBank/DDBJ whole genome shotgun (WGS) entry which is preliminary data.</text>
</comment>